<reference evidence="3" key="1">
    <citation type="submission" date="2022-10" db="EMBL/GenBank/DDBJ databases">
        <title>Genome assembly of Pristionchus species.</title>
        <authorList>
            <person name="Yoshida K."/>
            <person name="Sommer R.J."/>
        </authorList>
    </citation>
    <scope>NUCLEOTIDE SEQUENCE [LARGE SCALE GENOMIC DNA]</scope>
    <source>
        <strain evidence="3">RS5460</strain>
    </source>
</reference>
<comment type="caution">
    <text evidence="2">The sequence shown here is derived from an EMBL/GenBank/DDBJ whole genome shotgun (WGS) entry which is preliminary data.</text>
</comment>
<protein>
    <submittedName>
        <fullName evidence="2">Uncharacterized protein</fullName>
    </submittedName>
</protein>
<dbReference type="EMBL" id="BTRK01000001">
    <property type="protein sequence ID" value="GMR31414.1"/>
    <property type="molecule type" value="Genomic_DNA"/>
</dbReference>
<proteinExistence type="predicted"/>
<accession>A0AAN5C743</accession>
<feature type="compositionally biased region" description="Basic residues" evidence="1">
    <location>
        <begin position="239"/>
        <end position="249"/>
    </location>
</feature>
<feature type="compositionally biased region" description="Acidic residues" evidence="1">
    <location>
        <begin position="124"/>
        <end position="143"/>
    </location>
</feature>
<organism evidence="2 3">
    <name type="scientific">Pristionchus mayeri</name>
    <dbReference type="NCBI Taxonomy" id="1317129"/>
    <lineage>
        <taxon>Eukaryota</taxon>
        <taxon>Metazoa</taxon>
        <taxon>Ecdysozoa</taxon>
        <taxon>Nematoda</taxon>
        <taxon>Chromadorea</taxon>
        <taxon>Rhabditida</taxon>
        <taxon>Rhabditina</taxon>
        <taxon>Diplogasteromorpha</taxon>
        <taxon>Diplogasteroidea</taxon>
        <taxon>Neodiplogasteridae</taxon>
        <taxon>Pristionchus</taxon>
    </lineage>
</organism>
<feature type="region of interest" description="Disordered" evidence="1">
    <location>
        <begin position="124"/>
        <end position="145"/>
    </location>
</feature>
<dbReference type="Proteomes" id="UP001328107">
    <property type="component" value="Unassembled WGS sequence"/>
</dbReference>
<name>A0AAN5C743_9BILA</name>
<feature type="region of interest" description="Disordered" evidence="1">
    <location>
        <begin position="196"/>
        <end position="256"/>
    </location>
</feature>
<sequence length="366" mass="42201">GVSPEDRPVTPQMLSALSWLAAVSDETLVTLRDYSEDVVSHGVELCTAFHHFYLLAVTVKSEWGYFDGDPRWRKARSASYVVDVLPATMDGSKQRDEEDSEIIDNVEDERIEGDVDAAAIYVVDDDDEDIDGDPISEEDEEDVNQPGMEDLQLSMIDASEIDAPLSDDDVVVELENDVIEEVRIEDDEEEAIDKMIKESGEAGPSTSYESAIPSRERTKQKTRKRSLTYSISDDDDLHARKRRRRRSRSRTPPVRSERELIDGNHLWCVFCRNSKHRSFNCRVYRTWSEREQLRQMRGLCWHCLGPYDPDVCNADSHKKLCTNCSIRHYSHPAFCKNVGSSIQRRKIRGKQSIIRREPKRFEKRRN</sequence>
<dbReference type="AlphaFoldDB" id="A0AAN5C743"/>
<evidence type="ECO:0000256" key="1">
    <source>
        <dbReference type="SAM" id="MobiDB-lite"/>
    </source>
</evidence>
<keyword evidence="3" id="KW-1185">Reference proteome</keyword>
<feature type="non-terminal residue" evidence="2">
    <location>
        <position position="1"/>
    </location>
</feature>
<evidence type="ECO:0000313" key="3">
    <source>
        <dbReference type="Proteomes" id="UP001328107"/>
    </source>
</evidence>
<evidence type="ECO:0000313" key="2">
    <source>
        <dbReference type="EMBL" id="GMR31414.1"/>
    </source>
</evidence>
<gene>
    <name evidence="2" type="ORF">PMAYCL1PPCAC_01609</name>
</gene>